<evidence type="ECO:0000313" key="14">
    <source>
        <dbReference type="EMBL" id="AWN39064.1"/>
    </source>
</evidence>
<dbReference type="SUPFAM" id="SSF47384">
    <property type="entry name" value="Homodimeric domain of signal transducing histidine kinase"/>
    <property type="match status" value="1"/>
</dbReference>
<evidence type="ECO:0000256" key="9">
    <source>
        <dbReference type="ARBA" id="ARBA00023136"/>
    </source>
</evidence>
<dbReference type="CDD" id="cd17369">
    <property type="entry name" value="MFS_ShiA_like"/>
    <property type="match status" value="1"/>
</dbReference>
<evidence type="ECO:0000256" key="8">
    <source>
        <dbReference type="ARBA" id="ARBA00022989"/>
    </source>
</evidence>
<keyword evidence="14" id="KW-0808">Transferase</keyword>
<comment type="catalytic activity">
    <reaction evidence="1">
        <text>ATP + protein L-histidine = ADP + protein N-phospho-L-histidine.</text>
        <dbReference type="EC" id="2.7.13.3"/>
    </reaction>
</comment>
<sequence>MTSAGRPVAKQTTARVLLASLIGTTVEFYDFYIYATAASLIFGPLFFPASLQSAELISAYASFGLAFVARPIGGALFGHFGDRVGRKATLVASLLLMGLSTSAIGLLPTFALAGWLAPALLCLLRFGQGLALGGEWSGAALLALENAPPGWRARYAMFAPLGAPLGFFVANGLFLTLTLALTTDQFADWGWRVPFLLSVPLVWLGLWVRTNLAETEEFAAALKEAQPPRVPFLELMRHHAGQVVAGMFGVVACFSLFWTATAFALGYGTTMLGYSRASFLTVELGAILFMAAAIVTASWLSDRLAPERVLIVGCAGTIVAGILLAPMLGSGSLVTIFAFLAFALWVMGFVNGPLGAWLPSLFPPRVRYTGTSVAFNVGGIIGGAFSPMIAQALAEESGLTAVGFYLALTGGVSLIAFDTSARQRALGALARSERRYRALFEQAHVALCEIDFSDAQARLAERHAADPESELCAQADAALVSACARRITLVDVNDATVQLLGGASREAVLGPIDRFLVPGNDLLLPLLRRICREGGRFEAQGRLVRADGREITAILVAALPEDQTGFDRVACAMIDVTERERAKEALLAAQGELARAGRITTVGAISASIAHEVNQPIGAMVMSAEACLRWLRRETPDIESAMRAAERAVRDGMRASQIVQRTREQLRRDRREPEVIDLRHLLAEVASLLDREILAAGAAVRTVVPAHAAPVLADRVEMQQVVVNLVTNGLHAMRAVPERRRELRIELSAPAPDQLCIAVCDSGTGIDPEQLPKLFSPFFTTKRDGMGIGLAICKTIVEAHGGTMSGRNNDGPGATFEVALPAAEPGAEPRALEPIRAEA</sequence>
<dbReference type="EMBL" id="CP029551">
    <property type="protein sequence ID" value="AWN39064.1"/>
    <property type="molecule type" value="Genomic_DNA"/>
</dbReference>
<name>A0A2U8VZ33_9HYPH</name>
<evidence type="ECO:0000256" key="1">
    <source>
        <dbReference type="ARBA" id="ARBA00000085"/>
    </source>
</evidence>
<dbReference type="Gene3D" id="1.10.287.130">
    <property type="match status" value="1"/>
</dbReference>
<reference evidence="14 15" key="1">
    <citation type="submission" date="2018-05" db="EMBL/GenBank/DDBJ databases">
        <title>Complete Genome Sequence of Methylobacterium sp. 17Sr1-43.</title>
        <authorList>
            <person name="Srinivasan S."/>
        </authorList>
    </citation>
    <scope>NUCLEOTIDE SEQUENCE [LARGE SCALE GENOMIC DNA]</scope>
    <source>
        <strain evidence="14 15">17Sr1-43</strain>
    </source>
</reference>
<dbReference type="InterPro" id="IPR004358">
    <property type="entry name" value="Sig_transdc_His_kin-like_C"/>
</dbReference>
<evidence type="ECO:0000256" key="5">
    <source>
        <dbReference type="ARBA" id="ARBA00022475"/>
    </source>
</evidence>
<dbReference type="SUPFAM" id="SSF103473">
    <property type="entry name" value="MFS general substrate transporter"/>
    <property type="match status" value="1"/>
</dbReference>
<proteinExistence type="predicted"/>
<dbReference type="RefSeq" id="WP_109954218.1">
    <property type="nucleotide sequence ID" value="NZ_CP029551.1"/>
</dbReference>
<feature type="transmembrane region" description="Helical" evidence="10">
    <location>
        <begin position="90"/>
        <end position="117"/>
    </location>
</feature>
<evidence type="ECO:0000259" key="11">
    <source>
        <dbReference type="PROSITE" id="PS50109"/>
    </source>
</evidence>
<evidence type="ECO:0000256" key="6">
    <source>
        <dbReference type="ARBA" id="ARBA00022553"/>
    </source>
</evidence>
<keyword evidence="8 10" id="KW-1133">Transmembrane helix</keyword>
<dbReference type="PANTHER" id="PTHR43045:SF2">
    <property type="entry name" value="INNER MEMBRANE METABOLITE TRANSPORT PROTEIN YHJE"/>
    <property type="match status" value="1"/>
</dbReference>
<dbReference type="PANTHER" id="PTHR43045">
    <property type="entry name" value="SHIKIMATE TRANSPORTER"/>
    <property type="match status" value="1"/>
</dbReference>
<dbReference type="SUPFAM" id="SSF55785">
    <property type="entry name" value="PYP-like sensor domain (PAS domain)"/>
    <property type="match status" value="1"/>
</dbReference>
<feature type="transmembrane region" description="Helical" evidence="10">
    <location>
        <begin position="189"/>
        <end position="208"/>
    </location>
</feature>
<dbReference type="Pfam" id="PF07690">
    <property type="entry name" value="MFS_1"/>
    <property type="match status" value="1"/>
</dbReference>
<dbReference type="GO" id="GO:0000155">
    <property type="term" value="F:phosphorelay sensor kinase activity"/>
    <property type="evidence" value="ECO:0007669"/>
    <property type="project" value="InterPro"/>
</dbReference>
<feature type="transmembrane region" description="Helical" evidence="10">
    <location>
        <begin position="243"/>
        <end position="265"/>
    </location>
</feature>
<keyword evidence="6" id="KW-0597">Phosphoprotein</keyword>
<evidence type="ECO:0000256" key="2">
    <source>
        <dbReference type="ARBA" id="ARBA00004651"/>
    </source>
</evidence>
<dbReference type="InterPro" id="IPR035965">
    <property type="entry name" value="PAS-like_dom_sf"/>
</dbReference>
<gene>
    <name evidence="14" type="ORF">DK427_16545</name>
</gene>
<feature type="domain" description="PAC" evidence="12">
    <location>
        <begin position="537"/>
        <end position="588"/>
    </location>
</feature>
<feature type="transmembrane region" description="Helical" evidence="10">
    <location>
        <begin position="309"/>
        <end position="328"/>
    </location>
</feature>
<evidence type="ECO:0000259" key="13">
    <source>
        <dbReference type="PROSITE" id="PS50850"/>
    </source>
</evidence>
<evidence type="ECO:0000256" key="4">
    <source>
        <dbReference type="ARBA" id="ARBA00022448"/>
    </source>
</evidence>
<dbReference type="InterPro" id="IPR036259">
    <property type="entry name" value="MFS_trans_sf"/>
</dbReference>
<accession>A0A2U8VZ33</accession>
<protein>
    <recommendedName>
        <fullName evidence="3">histidine kinase</fullName>
        <ecNumber evidence="3">2.7.13.3</ecNumber>
    </recommendedName>
</protein>
<feature type="domain" description="Major facilitator superfamily (MFS) profile" evidence="13">
    <location>
        <begin position="16"/>
        <end position="425"/>
    </location>
</feature>
<dbReference type="SMART" id="SM00387">
    <property type="entry name" value="HATPase_c"/>
    <property type="match status" value="1"/>
</dbReference>
<dbReference type="Gene3D" id="1.20.1250.20">
    <property type="entry name" value="MFS general substrate transporter like domains"/>
    <property type="match status" value="1"/>
</dbReference>
<dbReference type="GO" id="GO:0022857">
    <property type="term" value="F:transmembrane transporter activity"/>
    <property type="evidence" value="ECO:0007669"/>
    <property type="project" value="InterPro"/>
</dbReference>
<feature type="transmembrane region" description="Helical" evidence="10">
    <location>
        <begin position="57"/>
        <end position="78"/>
    </location>
</feature>
<dbReference type="AlphaFoldDB" id="A0A2U8VZ33"/>
<dbReference type="PRINTS" id="PR00344">
    <property type="entry name" value="BCTRLSENSOR"/>
</dbReference>
<dbReference type="PROSITE" id="PS50113">
    <property type="entry name" value="PAC"/>
    <property type="match status" value="1"/>
</dbReference>
<dbReference type="InterPro" id="IPR005467">
    <property type="entry name" value="His_kinase_dom"/>
</dbReference>
<keyword evidence="4" id="KW-0813">Transport</keyword>
<dbReference type="SUPFAM" id="SSF55874">
    <property type="entry name" value="ATPase domain of HSP90 chaperone/DNA topoisomerase II/histidine kinase"/>
    <property type="match status" value="1"/>
</dbReference>
<evidence type="ECO:0000256" key="7">
    <source>
        <dbReference type="ARBA" id="ARBA00022692"/>
    </source>
</evidence>
<feature type="transmembrane region" description="Helical" evidence="10">
    <location>
        <begin position="277"/>
        <end position="297"/>
    </location>
</feature>
<dbReference type="SMART" id="SM00388">
    <property type="entry name" value="HisKA"/>
    <property type="match status" value="1"/>
</dbReference>
<dbReference type="InterPro" id="IPR003594">
    <property type="entry name" value="HATPase_dom"/>
</dbReference>
<evidence type="ECO:0000313" key="15">
    <source>
        <dbReference type="Proteomes" id="UP000246058"/>
    </source>
</evidence>
<dbReference type="Gene3D" id="3.30.565.10">
    <property type="entry name" value="Histidine kinase-like ATPase, C-terminal domain"/>
    <property type="match status" value="1"/>
</dbReference>
<dbReference type="InterPro" id="IPR036890">
    <property type="entry name" value="HATPase_C_sf"/>
</dbReference>
<keyword evidence="14" id="KW-0418">Kinase</keyword>
<dbReference type="InterPro" id="IPR000700">
    <property type="entry name" value="PAS-assoc_C"/>
</dbReference>
<comment type="subcellular location">
    <subcellularLocation>
        <location evidence="2">Cell membrane</location>
        <topology evidence="2">Multi-pass membrane protein</topology>
    </subcellularLocation>
</comment>
<dbReference type="InterPro" id="IPR036097">
    <property type="entry name" value="HisK_dim/P_sf"/>
</dbReference>
<dbReference type="EC" id="2.7.13.3" evidence="3"/>
<dbReference type="InterPro" id="IPR020846">
    <property type="entry name" value="MFS_dom"/>
</dbReference>
<evidence type="ECO:0000256" key="10">
    <source>
        <dbReference type="SAM" id="Phobius"/>
    </source>
</evidence>
<keyword evidence="7 10" id="KW-0812">Transmembrane</keyword>
<dbReference type="Proteomes" id="UP000246058">
    <property type="component" value="Chromosome"/>
</dbReference>
<dbReference type="InterPro" id="IPR011701">
    <property type="entry name" value="MFS"/>
</dbReference>
<keyword evidence="15" id="KW-1185">Reference proteome</keyword>
<feature type="domain" description="Histidine kinase" evidence="11">
    <location>
        <begin position="608"/>
        <end position="824"/>
    </location>
</feature>
<evidence type="ECO:0000256" key="3">
    <source>
        <dbReference type="ARBA" id="ARBA00012438"/>
    </source>
</evidence>
<evidence type="ECO:0000259" key="12">
    <source>
        <dbReference type="PROSITE" id="PS50113"/>
    </source>
</evidence>
<feature type="transmembrane region" description="Helical" evidence="10">
    <location>
        <begin position="373"/>
        <end position="393"/>
    </location>
</feature>
<dbReference type="InterPro" id="IPR003661">
    <property type="entry name" value="HisK_dim/P_dom"/>
</dbReference>
<organism evidence="14 15">
    <name type="scientific">Methylobacterium radiodurans</name>
    <dbReference type="NCBI Taxonomy" id="2202828"/>
    <lineage>
        <taxon>Bacteria</taxon>
        <taxon>Pseudomonadati</taxon>
        <taxon>Pseudomonadota</taxon>
        <taxon>Alphaproteobacteria</taxon>
        <taxon>Hyphomicrobiales</taxon>
        <taxon>Methylobacteriaceae</taxon>
        <taxon>Methylobacterium</taxon>
    </lineage>
</organism>
<feature type="transmembrane region" description="Helical" evidence="10">
    <location>
        <begin position="399"/>
        <end position="417"/>
    </location>
</feature>
<dbReference type="GO" id="GO:0005886">
    <property type="term" value="C:plasma membrane"/>
    <property type="evidence" value="ECO:0007669"/>
    <property type="project" value="UniProtKB-SubCell"/>
</dbReference>
<dbReference type="PROSITE" id="PS50109">
    <property type="entry name" value="HIS_KIN"/>
    <property type="match status" value="1"/>
</dbReference>
<feature type="transmembrane region" description="Helical" evidence="10">
    <location>
        <begin position="156"/>
        <end position="177"/>
    </location>
</feature>
<dbReference type="CDD" id="cd00082">
    <property type="entry name" value="HisKA"/>
    <property type="match status" value="1"/>
</dbReference>
<dbReference type="Gene3D" id="3.30.450.20">
    <property type="entry name" value="PAS domain"/>
    <property type="match status" value="1"/>
</dbReference>
<dbReference type="PROSITE" id="PS50850">
    <property type="entry name" value="MFS"/>
    <property type="match status" value="1"/>
</dbReference>
<dbReference type="OrthoDB" id="226486at2"/>
<keyword evidence="5" id="KW-1003">Cell membrane</keyword>
<feature type="transmembrane region" description="Helical" evidence="10">
    <location>
        <begin position="334"/>
        <end position="361"/>
    </location>
</feature>
<keyword evidence="9 10" id="KW-0472">Membrane</keyword>
<dbReference type="KEGG" id="meti:DK427_16545"/>
<dbReference type="Pfam" id="PF02518">
    <property type="entry name" value="HATPase_c"/>
    <property type="match status" value="1"/>
</dbReference>